<feature type="domain" description="G-protein coupled receptors family 1 profile" evidence="8">
    <location>
        <begin position="48"/>
        <end position="316"/>
    </location>
</feature>
<feature type="transmembrane region" description="Helical" evidence="7">
    <location>
        <begin position="106"/>
        <end position="127"/>
    </location>
</feature>
<dbReference type="Gene3D" id="1.20.1070.10">
    <property type="entry name" value="Rhodopsin 7-helix transmembrane proteins"/>
    <property type="match status" value="1"/>
</dbReference>
<keyword evidence="5 7" id="KW-0472">Membrane</keyword>
<feature type="transmembrane region" description="Helical" evidence="7">
    <location>
        <begin position="31"/>
        <end position="57"/>
    </location>
</feature>
<keyword evidence="6" id="KW-0675">Receptor</keyword>
<dbReference type="PROSITE" id="PS50262">
    <property type="entry name" value="G_PROTEIN_RECEP_F1_2"/>
    <property type="match status" value="1"/>
</dbReference>
<evidence type="ECO:0000256" key="5">
    <source>
        <dbReference type="ARBA" id="ARBA00023136"/>
    </source>
</evidence>
<evidence type="ECO:0000256" key="7">
    <source>
        <dbReference type="SAM" id="Phobius"/>
    </source>
</evidence>
<protein>
    <recommendedName>
        <fullName evidence="8">G-protein coupled receptors family 1 profile domain-containing protein</fullName>
    </recommendedName>
</protein>
<dbReference type="GO" id="GO:0032870">
    <property type="term" value="P:cellular response to hormone stimulus"/>
    <property type="evidence" value="ECO:0007669"/>
    <property type="project" value="TreeGrafter"/>
</dbReference>
<dbReference type="InterPro" id="IPR000276">
    <property type="entry name" value="GPCR_Rhodpsn"/>
</dbReference>
<dbReference type="SUPFAM" id="SSF81321">
    <property type="entry name" value="Family A G protein-coupled receptor-like"/>
    <property type="match status" value="1"/>
</dbReference>
<dbReference type="OrthoDB" id="6022667at2759"/>
<dbReference type="PANTHER" id="PTHR24241">
    <property type="entry name" value="NEUROPEPTIDE RECEPTOR-RELATED G-PROTEIN COUPLED RECEPTOR"/>
    <property type="match status" value="1"/>
</dbReference>
<dbReference type="AlphaFoldDB" id="A0A0L8H9U0"/>
<comment type="subcellular location">
    <subcellularLocation>
        <location evidence="1">Cell membrane</location>
        <topology evidence="1">Multi-pass membrane protein</topology>
    </subcellularLocation>
</comment>
<feature type="transmembrane region" description="Helical" evidence="7">
    <location>
        <begin position="195"/>
        <end position="219"/>
    </location>
</feature>
<keyword evidence="2" id="KW-1003">Cell membrane</keyword>
<evidence type="ECO:0000256" key="6">
    <source>
        <dbReference type="ARBA" id="ARBA00023170"/>
    </source>
</evidence>
<organism evidence="9">
    <name type="scientific">Octopus bimaculoides</name>
    <name type="common">California two-spotted octopus</name>
    <dbReference type="NCBI Taxonomy" id="37653"/>
    <lineage>
        <taxon>Eukaryota</taxon>
        <taxon>Metazoa</taxon>
        <taxon>Spiralia</taxon>
        <taxon>Lophotrochozoa</taxon>
        <taxon>Mollusca</taxon>
        <taxon>Cephalopoda</taxon>
        <taxon>Coleoidea</taxon>
        <taxon>Octopodiformes</taxon>
        <taxon>Octopoda</taxon>
        <taxon>Incirrata</taxon>
        <taxon>Octopodidae</taxon>
        <taxon>Octopus</taxon>
    </lineage>
</organism>
<reference evidence="9" key="1">
    <citation type="submission" date="2015-07" db="EMBL/GenBank/DDBJ databases">
        <title>MeaNS - Measles Nucleotide Surveillance Program.</title>
        <authorList>
            <person name="Tran T."/>
            <person name="Druce J."/>
        </authorList>
    </citation>
    <scope>NUCLEOTIDE SEQUENCE</scope>
    <source>
        <strain evidence="9">UCB-OBI-ISO-001</strain>
        <tissue evidence="9">Gonad</tissue>
    </source>
</reference>
<proteinExistence type="predicted"/>
<feature type="transmembrane region" description="Helical" evidence="7">
    <location>
        <begin position="69"/>
        <end position="94"/>
    </location>
</feature>
<dbReference type="GO" id="GO:0042277">
    <property type="term" value="F:peptide binding"/>
    <property type="evidence" value="ECO:0007669"/>
    <property type="project" value="TreeGrafter"/>
</dbReference>
<accession>A0A0L8H9U0</accession>
<name>A0A0L8H9U0_OCTBM</name>
<dbReference type="STRING" id="37653.A0A0L8H9U0"/>
<dbReference type="PRINTS" id="PR00237">
    <property type="entry name" value="GPCRRHODOPSN"/>
</dbReference>
<evidence type="ECO:0000259" key="8">
    <source>
        <dbReference type="PROSITE" id="PS50262"/>
    </source>
</evidence>
<evidence type="ECO:0000256" key="3">
    <source>
        <dbReference type="ARBA" id="ARBA00022692"/>
    </source>
</evidence>
<feature type="transmembrane region" description="Helical" evidence="7">
    <location>
        <begin position="298"/>
        <end position="322"/>
    </location>
</feature>
<evidence type="ECO:0000313" key="9">
    <source>
        <dbReference type="EMBL" id="KOF85525.1"/>
    </source>
</evidence>
<feature type="transmembrane region" description="Helical" evidence="7">
    <location>
        <begin position="367"/>
        <end position="395"/>
    </location>
</feature>
<feature type="transmembrane region" description="Helical" evidence="7">
    <location>
        <begin position="148"/>
        <end position="168"/>
    </location>
</feature>
<dbReference type="PANTHER" id="PTHR24241:SF59">
    <property type="entry name" value="ADIPOKINETIC HORMONE RECEPTOR, ISOFORM C"/>
    <property type="match status" value="1"/>
</dbReference>
<gene>
    <name evidence="9" type="ORF">OCBIM_22020152mg</name>
</gene>
<sequence length="455" mass="51754">MDYLNDSMFDNMTYNITSTPLPDAPRFDNVYVSKLCVLGTVFVISFFGNTLVIIQIFRIRGSRSTIQSLILNLAIADLMVSFFNILMDIIWSATVEWLAGNTMCKIMKYLTVFGLHLSTYITVSIALDRCFAILSPMSRSKAPLRVRIMITMAWILSAIFSIPQAVIFQEQRKMFRQGMFHQCRDSYNALWQKQLYSASSMILLFVIPLIIMVTSYLLILKTIIKTSRQFHDTPISPTSMSCYSVNHGQIRTHLFERARKKSSRMSAVIVAAFILCWTPYYIIFLGFAFFRWDNSRTVIYFFTLGTSNCMLNPLIYGAFTIYKVHRGRSGKACEGKRYNPFFQIQSSKQGGKMSVFENSVYLKELKVVVVVVVVMVVVVLMVVVVMVVVVMMVVLQINMSDNFFDTGALQERTAIVDCIEIEEIDVIFAIDKMSSDSATGPNGFPAILQKNYKGV</sequence>
<feature type="transmembrane region" description="Helical" evidence="7">
    <location>
        <begin position="267"/>
        <end position="292"/>
    </location>
</feature>
<evidence type="ECO:0000256" key="1">
    <source>
        <dbReference type="ARBA" id="ARBA00004651"/>
    </source>
</evidence>
<dbReference type="EMBL" id="KQ418863">
    <property type="protein sequence ID" value="KOF85525.1"/>
    <property type="molecule type" value="Genomic_DNA"/>
</dbReference>
<keyword evidence="4 7" id="KW-1133">Transmembrane helix</keyword>
<dbReference type="Pfam" id="PF00001">
    <property type="entry name" value="7tm_1"/>
    <property type="match status" value="1"/>
</dbReference>
<evidence type="ECO:0000256" key="2">
    <source>
        <dbReference type="ARBA" id="ARBA00022475"/>
    </source>
</evidence>
<dbReference type="GO" id="GO:0005886">
    <property type="term" value="C:plasma membrane"/>
    <property type="evidence" value="ECO:0007669"/>
    <property type="project" value="UniProtKB-SubCell"/>
</dbReference>
<dbReference type="InterPro" id="IPR017452">
    <property type="entry name" value="GPCR_Rhodpsn_7TM"/>
</dbReference>
<dbReference type="GO" id="GO:0004930">
    <property type="term" value="F:G protein-coupled receptor activity"/>
    <property type="evidence" value="ECO:0007669"/>
    <property type="project" value="InterPro"/>
</dbReference>
<evidence type="ECO:0000256" key="4">
    <source>
        <dbReference type="ARBA" id="ARBA00022989"/>
    </source>
</evidence>
<keyword evidence="3 7" id="KW-0812">Transmembrane</keyword>